<dbReference type="Gene3D" id="2.10.50.10">
    <property type="entry name" value="Tumor Necrosis Factor Receptor, subunit A, domain 2"/>
    <property type="match status" value="3"/>
</dbReference>
<accession>A0A3Q3GAM0</accession>
<reference evidence="11" key="2">
    <citation type="submission" date="2025-09" db="UniProtKB">
        <authorList>
            <consortium name="Ensembl"/>
        </authorList>
    </citation>
    <scope>IDENTIFICATION</scope>
</reference>
<dbReference type="SMART" id="SM00208">
    <property type="entry name" value="TNFR"/>
    <property type="match status" value="4"/>
</dbReference>
<evidence type="ECO:0000256" key="7">
    <source>
        <dbReference type="ARBA" id="ARBA00023180"/>
    </source>
</evidence>
<sequence length="287" mass="32630">MHAISMLILPVLLLFSAVPRSVSDPTYERVDPLTRESLLCNMCPPGTHMSAHCNATTQTVCKPCSNEHFTEMWNYMPKCLYCNTFCQGNMEVEKECSAVNDRVCRCEEGYYKRYDFCVRHTECGPGHGVHTKGTIHKNTICERCPEGTFSNSSSALEPCVNHQTCASGEIVLTSGTMHHDTVCGTCKDLERGGETLRTVFLGLLKDMHKMPVAKMRKRALRSAKERRPRNLCPLMYLMRTWLEEATQEQLIQLREMLKALQPLTLSEKLEKTLNELKQQSPNCQLTF</sequence>
<dbReference type="AlphaFoldDB" id="A0A3Q3GAM0"/>
<dbReference type="PANTHER" id="PTHR23097:SF90">
    <property type="entry name" value="TUMOR NECROSIS FACTOR RECEPTOR SUPERFAMILY MEMBER 11B"/>
    <property type="match status" value="1"/>
</dbReference>
<keyword evidence="2" id="KW-0964">Secreted</keyword>
<comment type="caution">
    <text evidence="8">Lacks conserved residue(s) required for the propagation of feature annotation.</text>
</comment>
<dbReference type="OrthoDB" id="9990004at2759"/>
<dbReference type="InParanoid" id="A0A3Q3GAM0"/>
<keyword evidence="6 8" id="KW-1015">Disulfide bond</keyword>
<keyword evidence="3" id="KW-0053">Apoptosis</keyword>
<feature type="disulfide bond" evidence="8">
    <location>
        <begin position="165"/>
        <end position="183"/>
    </location>
</feature>
<dbReference type="Pfam" id="PF21733">
    <property type="entry name" value="Death_3"/>
    <property type="match status" value="1"/>
</dbReference>
<evidence type="ECO:0000313" key="12">
    <source>
        <dbReference type="Proteomes" id="UP000261660"/>
    </source>
</evidence>
<evidence type="ECO:0000256" key="6">
    <source>
        <dbReference type="ARBA" id="ARBA00023157"/>
    </source>
</evidence>
<evidence type="ECO:0000313" key="11">
    <source>
        <dbReference type="Ensembl" id="ENSLBEP00000030196.1"/>
    </source>
</evidence>
<feature type="signal peptide" evidence="9">
    <location>
        <begin position="1"/>
        <end position="23"/>
    </location>
</feature>
<feature type="domain" description="TNFR-Cys" evidence="10">
    <location>
        <begin position="143"/>
        <end position="183"/>
    </location>
</feature>
<comment type="subcellular location">
    <subcellularLocation>
        <location evidence="1">Secreted</location>
    </subcellularLocation>
</comment>
<dbReference type="SUPFAM" id="SSF57586">
    <property type="entry name" value="TNF receptor-like"/>
    <property type="match status" value="2"/>
</dbReference>
<organism evidence="11 12">
    <name type="scientific">Labrus bergylta</name>
    <name type="common">ballan wrasse</name>
    <dbReference type="NCBI Taxonomy" id="56723"/>
    <lineage>
        <taxon>Eukaryota</taxon>
        <taxon>Metazoa</taxon>
        <taxon>Chordata</taxon>
        <taxon>Craniata</taxon>
        <taxon>Vertebrata</taxon>
        <taxon>Euteleostomi</taxon>
        <taxon>Actinopterygii</taxon>
        <taxon>Neopterygii</taxon>
        <taxon>Teleostei</taxon>
        <taxon>Neoteleostei</taxon>
        <taxon>Acanthomorphata</taxon>
        <taxon>Eupercaria</taxon>
        <taxon>Labriformes</taxon>
        <taxon>Labridae</taxon>
        <taxon>Labrus</taxon>
    </lineage>
</organism>
<dbReference type="Ensembl" id="ENSLBET00000031601.1">
    <property type="protein sequence ID" value="ENSLBEP00000030196.1"/>
    <property type="gene ID" value="ENSLBEG00000022820.1"/>
</dbReference>
<keyword evidence="4 9" id="KW-0732">Signal</keyword>
<evidence type="ECO:0000256" key="1">
    <source>
        <dbReference type="ARBA" id="ARBA00004613"/>
    </source>
</evidence>
<protein>
    <submittedName>
        <fullName evidence="11">Tumor necrosis factor receptor superfamily member 6B-like</fullName>
    </submittedName>
</protein>
<proteinExistence type="predicted"/>
<dbReference type="GeneTree" id="ENSGT00940000155167"/>
<dbReference type="Pfam" id="PF00020">
    <property type="entry name" value="TNFR_c6"/>
    <property type="match status" value="4"/>
</dbReference>
<dbReference type="InterPro" id="IPR052459">
    <property type="entry name" value="TNFRSF_decoy_receptor"/>
</dbReference>
<feature type="disulfide bond" evidence="8">
    <location>
        <begin position="144"/>
        <end position="159"/>
    </location>
</feature>
<evidence type="ECO:0000256" key="8">
    <source>
        <dbReference type="PROSITE-ProRule" id="PRU00206"/>
    </source>
</evidence>
<evidence type="ECO:0000256" key="9">
    <source>
        <dbReference type="SAM" id="SignalP"/>
    </source>
</evidence>
<dbReference type="InterPro" id="IPR001368">
    <property type="entry name" value="TNFR/NGFR_Cys_rich_reg"/>
</dbReference>
<keyword evidence="12" id="KW-1185">Reference proteome</keyword>
<feature type="disulfide bond" evidence="8">
    <location>
        <begin position="86"/>
        <end position="104"/>
    </location>
</feature>
<dbReference type="GO" id="GO:0006915">
    <property type="term" value="P:apoptotic process"/>
    <property type="evidence" value="ECO:0007669"/>
    <property type="project" value="UniProtKB-KW"/>
</dbReference>
<evidence type="ECO:0000256" key="2">
    <source>
        <dbReference type="ARBA" id="ARBA00022525"/>
    </source>
</evidence>
<feature type="repeat" description="TNFR-Cys" evidence="8">
    <location>
        <begin position="63"/>
        <end position="104"/>
    </location>
</feature>
<feature type="repeat" description="TNFR-Cys" evidence="8">
    <location>
        <begin position="143"/>
        <end position="183"/>
    </location>
</feature>
<feature type="chain" id="PRO_5018718613" evidence="9">
    <location>
        <begin position="24"/>
        <end position="287"/>
    </location>
</feature>
<dbReference type="STRING" id="56723.ENSLBEP00000030196"/>
<name>A0A3Q3GAM0_9LABR</name>
<reference evidence="11" key="1">
    <citation type="submission" date="2025-08" db="UniProtKB">
        <authorList>
            <consortium name="Ensembl"/>
        </authorList>
    </citation>
    <scope>IDENTIFICATION</scope>
</reference>
<evidence type="ECO:0000259" key="10">
    <source>
        <dbReference type="PROSITE" id="PS50050"/>
    </source>
</evidence>
<keyword evidence="7" id="KW-0325">Glycoprotein</keyword>
<dbReference type="PROSITE" id="PS50050">
    <property type="entry name" value="TNFR_NGFR_2"/>
    <property type="match status" value="2"/>
</dbReference>
<keyword evidence="5" id="KW-0677">Repeat</keyword>
<feature type="domain" description="TNFR-Cys" evidence="10">
    <location>
        <begin position="63"/>
        <end position="104"/>
    </location>
</feature>
<dbReference type="GO" id="GO:0005576">
    <property type="term" value="C:extracellular region"/>
    <property type="evidence" value="ECO:0007669"/>
    <property type="project" value="UniProtKB-SubCell"/>
</dbReference>
<dbReference type="Proteomes" id="UP000261660">
    <property type="component" value="Unplaced"/>
</dbReference>
<evidence type="ECO:0000256" key="4">
    <source>
        <dbReference type="ARBA" id="ARBA00022729"/>
    </source>
</evidence>
<dbReference type="InterPro" id="IPR048522">
    <property type="entry name" value="Death_3_fish"/>
</dbReference>
<evidence type="ECO:0000256" key="3">
    <source>
        <dbReference type="ARBA" id="ARBA00022703"/>
    </source>
</evidence>
<evidence type="ECO:0000256" key="5">
    <source>
        <dbReference type="ARBA" id="ARBA00022737"/>
    </source>
</evidence>
<dbReference type="PANTHER" id="PTHR23097">
    <property type="entry name" value="TUMOR NECROSIS FACTOR RECEPTOR SUPERFAMILY MEMBER"/>
    <property type="match status" value="1"/>
</dbReference>
<feature type="disulfide bond" evidence="8">
    <location>
        <begin position="64"/>
        <end position="79"/>
    </location>
</feature>